<dbReference type="Proteomes" id="UP000622890">
    <property type="component" value="Unassembled WGS sequence"/>
</dbReference>
<evidence type="ECO:0000259" key="5">
    <source>
        <dbReference type="Pfam" id="PF03865"/>
    </source>
</evidence>
<dbReference type="Gene3D" id="2.40.160.50">
    <property type="entry name" value="membrane protein fhac: a member of the omp85/tpsb transporter family"/>
    <property type="match status" value="1"/>
</dbReference>
<gene>
    <name evidence="7" type="ORF">JJB74_21030</name>
</gene>
<keyword evidence="1" id="KW-1134">Transmembrane beta strand</keyword>
<evidence type="ECO:0000313" key="7">
    <source>
        <dbReference type="EMBL" id="MBK4737112.1"/>
    </source>
</evidence>
<evidence type="ECO:0000256" key="4">
    <source>
        <dbReference type="SAM" id="MobiDB-lite"/>
    </source>
</evidence>
<dbReference type="RefSeq" id="WP_200595137.1">
    <property type="nucleotide sequence ID" value="NZ_JAEPBG010000010.1"/>
</dbReference>
<dbReference type="Pfam" id="PF03865">
    <property type="entry name" value="ShlB"/>
    <property type="match status" value="1"/>
</dbReference>
<keyword evidence="8" id="KW-1185">Reference proteome</keyword>
<sequence length="564" mass="60738">MIRAKSILTVFLFFFYAVSHVGTSHAQLPPGSGATLRELEKPDFRAPPPPTQTLPLLKSESDIPPPAIESSGDERLLVRSLSVTGATSIPAEELSALLLPWVGRELSMNELKQAAARITQHYRDMGYLLARAYIPAQKPEDGAVKIAVLEGQLGTLQLKNSSRIADDRLYALSRSLAIGKPVESDKLERSILLMRSLPGVASVNAVLQPGEAVGTTALLIDVLQAPLITGSVDADNYGSSYTGTYRLGSTIYVNSPANLGDQLTMRLQASTHKLYYGRLAYQLPIGSSGLNGGLAYGRSSYHLGRQYEVLDANGTTQTIGAFVGYPFLLTQSTTVSGTLGVEQKQLRDRIDAFGLESNKSAQVWSATLAANGATNKAMWSMNTVLSSGNLDIKTPSILEIDNAGPHTNGRYSKLTYNAVGLYRLTGPWSLFGAISGQFASKNLDSSEKFSLGGAEGVRAYPQGEGVGDVGLLATTELRYLLDPGRWGQVELGGFIDYGAVRINRNAYLPGPENRHLSAFGMSMLWNLPENWQVRASVARKLGSEAAQSDSDSTVRAWLRAMKGF</sequence>
<evidence type="ECO:0000256" key="3">
    <source>
        <dbReference type="ARBA" id="ARBA00023237"/>
    </source>
</evidence>
<feature type="domain" description="Haemolysin activator HlyB C-terminal" evidence="5">
    <location>
        <begin position="214"/>
        <end position="505"/>
    </location>
</feature>
<comment type="caution">
    <text evidence="7">The sequence shown here is derived from an EMBL/GenBank/DDBJ whole genome shotgun (WGS) entry which is preliminary data.</text>
</comment>
<proteinExistence type="predicted"/>
<dbReference type="GO" id="GO:0008320">
    <property type="term" value="F:protein transmembrane transporter activity"/>
    <property type="evidence" value="ECO:0007669"/>
    <property type="project" value="TreeGrafter"/>
</dbReference>
<keyword evidence="3" id="KW-0998">Cell outer membrane</keyword>
<protein>
    <submittedName>
        <fullName evidence="7">ShlB/FhaC/HecB family hemolysin secretion/activation protein</fullName>
    </submittedName>
</protein>
<dbReference type="PANTHER" id="PTHR34597">
    <property type="entry name" value="SLR1661 PROTEIN"/>
    <property type="match status" value="1"/>
</dbReference>
<keyword evidence="1" id="KW-0472">Membrane</keyword>
<feature type="domain" description="Polypeptide-transport-associated ShlB-type" evidence="6">
    <location>
        <begin position="78"/>
        <end position="151"/>
    </location>
</feature>
<keyword evidence="2" id="KW-0812">Transmembrane</keyword>
<dbReference type="Gene3D" id="3.10.20.310">
    <property type="entry name" value="membrane protein fhac"/>
    <property type="match status" value="1"/>
</dbReference>
<dbReference type="Pfam" id="PF08479">
    <property type="entry name" value="POTRA_2"/>
    <property type="match status" value="1"/>
</dbReference>
<evidence type="ECO:0000313" key="8">
    <source>
        <dbReference type="Proteomes" id="UP000622890"/>
    </source>
</evidence>
<dbReference type="PANTHER" id="PTHR34597:SF1">
    <property type="entry name" value="HEME_HEMOPEXIN TRANSPORTER PROTEIN HUXB"/>
    <property type="match status" value="1"/>
</dbReference>
<accession>A0A934W783</accession>
<dbReference type="EMBL" id="JAEPBG010000010">
    <property type="protein sequence ID" value="MBK4737112.1"/>
    <property type="molecule type" value="Genomic_DNA"/>
</dbReference>
<name>A0A934W783_9BURK</name>
<dbReference type="GO" id="GO:0046819">
    <property type="term" value="P:protein secretion by the type V secretion system"/>
    <property type="evidence" value="ECO:0007669"/>
    <property type="project" value="TreeGrafter"/>
</dbReference>
<reference evidence="7" key="1">
    <citation type="submission" date="2021-01" db="EMBL/GenBank/DDBJ databases">
        <title>Genome sequence of strain Noviherbaspirillum sp. DKR-6.</title>
        <authorList>
            <person name="Chaudhary D.K."/>
        </authorList>
    </citation>
    <scope>NUCLEOTIDE SEQUENCE</scope>
    <source>
        <strain evidence="7">DKR-6</strain>
    </source>
</reference>
<feature type="region of interest" description="Disordered" evidence="4">
    <location>
        <begin position="27"/>
        <end position="61"/>
    </location>
</feature>
<dbReference type="GO" id="GO:0098046">
    <property type="term" value="C:type V protein secretion system complex"/>
    <property type="evidence" value="ECO:0007669"/>
    <property type="project" value="TreeGrafter"/>
</dbReference>
<evidence type="ECO:0000259" key="6">
    <source>
        <dbReference type="Pfam" id="PF08479"/>
    </source>
</evidence>
<evidence type="ECO:0000256" key="1">
    <source>
        <dbReference type="ARBA" id="ARBA00022452"/>
    </source>
</evidence>
<dbReference type="InterPro" id="IPR051544">
    <property type="entry name" value="TPS_OM_transporter"/>
</dbReference>
<dbReference type="InterPro" id="IPR005565">
    <property type="entry name" value="Hemolysn_activator_HlyB_C"/>
</dbReference>
<dbReference type="InterPro" id="IPR013686">
    <property type="entry name" value="Polypept-transport_assoc_ShlB"/>
</dbReference>
<organism evidence="7 8">
    <name type="scientific">Noviherbaspirillum pedocola</name>
    <dbReference type="NCBI Taxonomy" id="2801341"/>
    <lineage>
        <taxon>Bacteria</taxon>
        <taxon>Pseudomonadati</taxon>
        <taxon>Pseudomonadota</taxon>
        <taxon>Betaproteobacteria</taxon>
        <taxon>Burkholderiales</taxon>
        <taxon>Oxalobacteraceae</taxon>
        <taxon>Noviherbaspirillum</taxon>
    </lineage>
</organism>
<evidence type="ECO:0000256" key="2">
    <source>
        <dbReference type="ARBA" id="ARBA00022692"/>
    </source>
</evidence>
<dbReference type="AlphaFoldDB" id="A0A934W783"/>